<dbReference type="InterPro" id="IPR019019">
    <property type="entry name" value="H-type_lectin_domain"/>
</dbReference>
<accession>A0A8S1XFL3</accession>
<reference evidence="3" key="1">
    <citation type="submission" date="2021-01" db="EMBL/GenBank/DDBJ databases">
        <authorList>
            <consortium name="Genoscope - CEA"/>
            <person name="William W."/>
        </authorList>
    </citation>
    <scope>NUCLEOTIDE SEQUENCE</scope>
</reference>
<name>A0A8S1XFL3_9CILI</name>
<keyword evidence="4" id="KW-1185">Reference proteome</keyword>
<feature type="signal peptide" evidence="1">
    <location>
        <begin position="1"/>
        <end position="23"/>
    </location>
</feature>
<dbReference type="GO" id="GO:0030246">
    <property type="term" value="F:carbohydrate binding"/>
    <property type="evidence" value="ECO:0007669"/>
    <property type="project" value="InterPro"/>
</dbReference>
<evidence type="ECO:0000256" key="1">
    <source>
        <dbReference type="SAM" id="SignalP"/>
    </source>
</evidence>
<comment type="caution">
    <text evidence="3">The sequence shown here is derived from an EMBL/GenBank/DDBJ whole genome shotgun (WGS) entry which is preliminary data.</text>
</comment>
<dbReference type="Pfam" id="PF09458">
    <property type="entry name" value="H_lectin"/>
    <property type="match status" value="1"/>
</dbReference>
<protein>
    <recommendedName>
        <fullName evidence="2">H-type lectin domain-containing protein</fullName>
    </recommendedName>
</protein>
<gene>
    <name evidence="3" type="ORF">PPENT_87.1.T1230076</name>
</gene>
<dbReference type="OrthoDB" id="297764at2759"/>
<organism evidence="3 4">
    <name type="scientific">Paramecium pentaurelia</name>
    <dbReference type="NCBI Taxonomy" id="43138"/>
    <lineage>
        <taxon>Eukaryota</taxon>
        <taxon>Sar</taxon>
        <taxon>Alveolata</taxon>
        <taxon>Ciliophora</taxon>
        <taxon>Intramacronucleata</taxon>
        <taxon>Oligohymenophorea</taxon>
        <taxon>Peniculida</taxon>
        <taxon>Parameciidae</taxon>
        <taxon>Paramecium</taxon>
    </lineage>
</organism>
<dbReference type="AlphaFoldDB" id="A0A8S1XFL3"/>
<feature type="chain" id="PRO_5035912683" description="H-type lectin domain-containing protein" evidence="1">
    <location>
        <begin position="24"/>
        <end position="416"/>
    </location>
</feature>
<proteinExistence type="predicted"/>
<evidence type="ECO:0000259" key="2">
    <source>
        <dbReference type="Pfam" id="PF09458"/>
    </source>
</evidence>
<sequence>MKIFIILLFITVNSFIKYDTGYASSFDWNNGFSASGNNVYTKEFTFSGTFERIPQVAIIINKYNVQYQTSGGNLATITSITTTKFTVVMTNPYSSGATEMPFQWYAFDDKRVQVINEFNYILSSPYASFTQYVTYSHSNPNFTKALLFITSFQFKGGLDIVLSIEEITITQVKVKIVSNTNNLLQIGYQIMLTTSDVMETTYIQQPSGSYTSPTMTFPTDKDWTVSTQGFNWPAVINFGVRLTKYSNYYTFAAWSGNPINALRFTYITIVKSITQTFLPMAISGIRVSQKDNYNNSPIPTIQLQFEELNLIYTSETTQTFYVQSSLSQLNAIIQYSCPTTQKLYTELNYPNKIIKRNFYCSRGQNIVTMYIRINSQMTAINEITFSLTNTGISIKQNVQNQLAELKQIFLLQITNN</sequence>
<dbReference type="Proteomes" id="UP000689195">
    <property type="component" value="Unassembled WGS sequence"/>
</dbReference>
<feature type="domain" description="H-type lectin" evidence="2">
    <location>
        <begin position="41"/>
        <end position="107"/>
    </location>
</feature>
<evidence type="ECO:0000313" key="4">
    <source>
        <dbReference type="Proteomes" id="UP000689195"/>
    </source>
</evidence>
<dbReference type="EMBL" id="CAJJDO010000123">
    <property type="protein sequence ID" value="CAD8200010.1"/>
    <property type="molecule type" value="Genomic_DNA"/>
</dbReference>
<keyword evidence="1" id="KW-0732">Signal</keyword>
<dbReference type="GO" id="GO:0007155">
    <property type="term" value="P:cell adhesion"/>
    <property type="evidence" value="ECO:0007669"/>
    <property type="project" value="InterPro"/>
</dbReference>
<evidence type="ECO:0000313" key="3">
    <source>
        <dbReference type="EMBL" id="CAD8200010.1"/>
    </source>
</evidence>